<evidence type="ECO:0000313" key="1">
    <source>
        <dbReference type="EMBL" id="RUP46086.1"/>
    </source>
</evidence>
<evidence type="ECO:0008006" key="3">
    <source>
        <dbReference type="Google" id="ProtNLM"/>
    </source>
</evidence>
<dbReference type="AlphaFoldDB" id="A0A433D5G0"/>
<keyword evidence="2" id="KW-1185">Reference proteome</keyword>
<comment type="caution">
    <text evidence="1">The sequence shown here is derived from an EMBL/GenBank/DDBJ whole genome shotgun (WGS) entry which is preliminary data.</text>
</comment>
<accession>A0A433D5G0</accession>
<dbReference type="InterPro" id="IPR032675">
    <property type="entry name" value="LRR_dom_sf"/>
</dbReference>
<gene>
    <name evidence="1" type="ORF">BC936DRAFT_147374</name>
</gene>
<proteinExistence type="predicted"/>
<protein>
    <recommendedName>
        <fullName evidence="3">F-box domain-containing protein</fullName>
    </recommendedName>
</protein>
<evidence type="ECO:0000313" key="2">
    <source>
        <dbReference type="Proteomes" id="UP000268093"/>
    </source>
</evidence>
<dbReference type="Proteomes" id="UP000268093">
    <property type="component" value="Unassembled WGS sequence"/>
</dbReference>
<dbReference type="Gene3D" id="3.80.10.10">
    <property type="entry name" value="Ribonuclease Inhibitor"/>
    <property type="match status" value="1"/>
</dbReference>
<name>A0A433D5G0_9FUNG</name>
<dbReference type="EMBL" id="RBNI01006337">
    <property type="protein sequence ID" value="RUP46086.1"/>
    <property type="molecule type" value="Genomic_DNA"/>
</dbReference>
<organism evidence="1 2">
    <name type="scientific">Jimgerdemannia flammicorona</name>
    <dbReference type="NCBI Taxonomy" id="994334"/>
    <lineage>
        <taxon>Eukaryota</taxon>
        <taxon>Fungi</taxon>
        <taxon>Fungi incertae sedis</taxon>
        <taxon>Mucoromycota</taxon>
        <taxon>Mucoromycotina</taxon>
        <taxon>Endogonomycetes</taxon>
        <taxon>Endogonales</taxon>
        <taxon>Endogonaceae</taxon>
        <taxon>Jimgerdemannia</taxon>
    </lineage>
</organism>
<reference evidence="1 2" key="1">
    <citation type="journal article" date="2018" name="New Phytol.">
        <title>Phylogenomics of Endogonaceae and evolution of mycorrhizas within Mucoromycota.</title>
        <authorList>
            <person name="Chang Y."/>
            <person name="Desiro A."/>
            <person name="Na H."/>
            <person name="Sandor L."/>
            <person name="Lipzen A."/>
            <person name="Clum A."/>
            <person name="Barry K."/>
            <person name="Grigoriev I.V."/>
            <person name="Martin F.M."/>
            <person name="Stajich J.E."/>
            <person name="Smith M.E."/>
            <person name="Bonito G."/>
            <person name="Spatafora J.W."/>
        </authorList>
    </citation>
    <scope>NUCLEOTIDE SEQUENCE [LARGE SCALE GENOMIC DNA]</scope>
    <source>
        <strain evidence="1 2">GMNB39</strain>
    </source>
</reference>
<sequence length="414" mass="45977">MEYLVSHPDLVSPLVSPADLISPVALVSHADLISPSGLVSPANLVSQADLVSLSGLVSPAVRSTTPPAGKLRKTSEQIATIGEYTHRNPTLPREILLQTLQEFANTASLQLASFLDLLSASMVCTEWYVAVRVLLPADSLRDPLSLNYRHPEELRLLNLLLTSRQLGLPYADEVQHIKITAPDLSGMEDGYVYCQIPSPRPSFFLKLIPIVNITDVDIELQRNSSGQRWSHVLRNELFRLLTIHCSHRLCKLSVCVRSSGNYVNDTDLSTFLQDADGTLPSLNVEAETAYRHPYDESLEKEPYEKQLFDFISCAHGLTTLKLETCPSINTAILQVAAKNCRDLEALSIERIFDGLGEGVFDTAVFPWPKLRQLNFFLPINPLADSAVESLRTKLESYGFREEGADSMTFLRDVV</sequence>